<keyword evidence="4" id="KW-0812">Transmembrane</keyword>
<evidence type="ECO:0000313" key="9">
    <source>
        <dbReference type="EMBL" id="CCO92869.1"/>
    </source>
</evidence>
<evidence type="ECO:0000256" key="3">
    <source>
        <dbReference type="ARBA" id="ARBA00022452"/>
    </source>
</evidence>
<dbReference type="PANTHER" id="PTHR34501:SF8">
    <property type="entry name" value="OUTER MEMBRANE PORIN N-RELATED"/>
    <property type="match status" value="1"/>
</dbReference>
<gene>
    <name evidence="9" type="primary">omp39</name>
    <name evidence="9" type="ORF">BN437_0915</name>
</gene>
<evidence type="ECO:0000256" key="8">
    <source>
        <dbReference type="SAM" id="SignalP"/>
    </source>
</evidence>
<reference evidence="9 10" key="1">
    <citation type="submission" date="2012-11" db="EMBL/GenBank/DDBJ databases">
        <authorList>
            <person name="Linke B."/>
        </authorList>
    </citation>
    <scope>NUCLEOTIDE SEQUENCE [LARGE SCALE GENOMIC DNA]</scope>
    <source>
        <strain evidence="10">CFBP 1232</strain>
    </source>
</reference>
<dbReference type="Gene3D" id="2.40.160.10">
    <property type="entry name" value="Porin"/>
    <property type="match status" value="1"/>
</dbReference>
<proteinExistence type="inferred from homology"/>
<dbReference type="InterPro" id="IPR023614">
    <property type="entry name" value="Porin_dom_sf"/>
</dbReference>
<dbReference type="PRINTS" id="PR00182">
    <property type="entry name" value="ECOLNEIPORIN"/>
</dbReference>
<dbReference type="RefSeq" id="WP_004156115.1">
    <property type="nucleotide sequence ID" value="NZ_BAYW01000006.1"/>
</dbReference>
<dbReference type="GO" id="GO:0009279">
    <property type="term" value="C:cell outer membrane"/>
    <property type="evidence" value="ECO:0007669"/>
    <property type="project" value="UniProtKB-SubCell"/>
</dbReference>
<feature type="signal peptide" evidence="8">
    <location>
        <begin position="1"/>
        <end position="22"/>
    </location>
</feature>
<comment type="caution">
    <text evidence="9">The sequence shown here is derived from an EMBL/GenBank/DDBJ whole genome shotgun (WGS) entry which is preliminary data.</text>
</comment>
<evidence type="ECO:0000313" key="10">
    <source>
        <dbReference type="Proteomes" id="UP000013111"/>
    </source>
</evidence>
<dbReference type="CDD" id="cd00342">
    <property type="entry name" value="gram_neg_porins"/>
    <property type="match status" value="1"/>
</dbReference>
<dbReference type="EMBL" id="CAPB01000008">
    <property type="protein sequence ID" value="CCO92869.1"/>
    <property type="molecule type" value="Genomic_DNA"/>
</dbReference>
<evidence type="ECO:0000256" key="4">
    <source>
        <dbReference type="ARBA" id="ARBA00022692"/>
    </source>
</evidence>
<sequence>MMNKRTLVILITALTLTTAAHAAEIYNQDGNKLDLYGKVKAMRYLSDADSNASNNADKSYTRIGFKGQTLINDQLTGYGQWEYNFSLSNSESSSDAQSGNKTRLGFAGLKLKDYGSVDYGRNYGVIYDVEAFTDMMPEFGATGYTRTDTYMLTRGNSMLTWRNSDFFGLVDGLKIALQYQGKNEGSGTRATNVSNGDGYGASLSYKIVEGLTINGAMSSSNRLNANSASSTTSQKMAAYGSGGRAEAWATGLKYDANGVYLAGTYAETRNTNPFSGASYTFAGNSTATAVSGYANKVQNTELVAQYQFDSGLRPSLAYVQTKAKDIENGIGDADLSKFVDVAATYYFNKNMSAFVDYKVNLLSDSNKLHLNTDDIVAVGLMYQF</sequence>
<evidence type="ECO:0000256" key="2">
    <source>
        <dbReference type="ARBA" id="ARBA00007539"/>
    </source>
</evidence>
<dbReference type="InterPro" id="IPR001897">
    <property type="entry name" value="Porin_gammaproteobac"/>
</dbReference>
<keyword evidence="3" id="KW-1134">Transmembrane beta strand</keyword>
<feature type="chain" id="PRO_5032545220" evidence="8">
    <location>
        <begin position="23"/>
        <end position="384"/>
    </location>
</feature>
<dbReference type="SUPFAM" id="SSF56935">
    <property type="entry name" value="Porins"/>
    <property type="match status" value="1"/>
</dbReference>
<dbReference type="GO" id="GO:0034220">
    <property type="term" value="P:monoatomic ion transmembrane transport"/>
    <property type="evidence" value="ECO:0007669"/>
    <property type="project" value="InterPro"/>
</dbReference>
<evidence type="ECO:0000256" key="6">
    <source>
        <dbReference type="ARBA" id="ARBA00023136"/>
    </source>
</evidence>
<accession>A0A830ZYH4</accession>
<keyword evidence="6" id="KW-0472">Membrane</keyword>
<comment type="similarity">
    <text evidence="2">Belongs to the Gram-negative porin family.</text>
</comment>
<protein>
    <submittedName>
        <fullName evidence="9">Outer membrane protein 39</fullName>
    </submittedName>
</protein>
<name>A0A830ZYH4_ERWAM</name>
<evidence type="ECO:0000256" key="1">
    <source>
        <dbReference type="ARBA" id="ARBA00004571"/>
    </source>
</evidence>
<dbReference type="InterPro" id="IPR050298">
    <property type="entry name" value="Gram-neg_bact_OMP"/>
</dbReference>
<dbReference type="InterPro" id="IPR001702">
    <property type="entry name" value="Porin_Gram-ve"/>
</dbReference>
<dbReference type="PRINTS" id="PR00183">
    <property type="entry name" value="ECOLIPORIN"/>
</dbReference>
<dbReference type="GeneID" id="97605210"/>
<organism evidence="9 10">
    <name type="scientific">Erwinia amylovora NBRC 12687 = CFBP 1232</name>
    <dbReference type="NCBI Taxonomy" id="1219359"/>
    <lineage>
        <taxon>Bacteria</taxon>
        <taxon>Pseudomonadati</taxon>
        <taxon>Pseudomonadota</taxon>
        <taxon>Gammaproteobacteria</taxon>
        <taxon>Enterobacterales</taxon>
        <taxon>Erwiniaceae</taxon>
        <taxon>Erwinia</taxon>
    </lineage>
</organism>
<keyword evidence="5 8" id="KW-0732">Signal</keyword>
<dbReference type="InterPro" id="IPR033900">
    <property type="entry name" value="Gram_neg_porin_domain"/>
</dbReference>
<evidence type="ECO:0000256" key="7">
    <source>
        <dbReference type="ARBA" id="ARBA00023237"/>
    </source>
</evidence>
<comment type="subcellular location">
    <subcellularLocation>
        <location evidence="1">Cell outer membrane</location>
        <topology evidence="1">Multi-pass membrane protein</topology>
    </subcellularLocation>
</comment>
<dbReference type="AlphaFoldDB" id="A0A830ZYH4"/>
<dbReference type="GO" id="GO:0015288">
    <property type="term" value="F:porin activity"/>
    <property type="evidence" value="ECO:0007669"/>
    <property type="project" value="InterPro"/>
</dbReference>
<dbReference type="PANTHER" id="PTHR34501">
    <property type="entry name" value="PROTEIN YDDL-RELATED"/>
    <property type="match status" value="1"/>
</dbReference>
<dbReference type="Pfam" id="PF00267">
    <property type="entry name" value="Porin_1"/>
    <property type="match status" value="1"/>
</dbReference>
<evidence type="ECO:0000256" key="5">
    <source>
        <dbReference type="ARBA" id="ARBA00022729"/>
    </source>
</evidence>
<dbReference type="Proteomes" id="UP000013111">
    <property type="component" value="Unassembled WGS sequence"/>
</dbReference>
<reference evidence="9 10" key="2">
    <citation type="submission" date="2013-04" db="EMBL/GenBank/DDBJ databases">
        <title>Comparative genomics of 12 strains of Erwinia amylovora identifies a pan-genome with a large conserved core and provides insights into host specificity.</title>
        <authorList>
            <person name="Mann R.A."/>
            <person name="Smits T.H.M."/>
            <person name="Buehlmann A."/>
            <person name="Blom J."/>
            <person name="Goesmann A."/>
            <person name="Frey J.E."/>
            <person name="Plummer K.M."/>
            <person name="Beer S.V."/>
            <person name="Luck J."/>
            <person name="Duffy B."/>
            <person name="Rodoni B."/>
        </authorList>
    </citation>
    <scope>NUCLEOTIDE SEQUENCE [LARGE SCALE GENOMIC DNA]</scope>
    <source>
        <strain evidence="10">CFBP 1232</strain>
    </source>
</reference>
<keyword evidence="7" id="KW-0998">Cell outer membrane</keyword>